<dbReference type="InterPro" id="IPR013520">
    <property type="entry name" value="Ribonucl_H"/>
</dbReference>
<dbReference type="Pfam" id="PF00929">
    <property type="entry name" value="RNase_T"/>
    <property type="match status" value="1"/>
</dbReference>
<dbReference type="Proteomes" id="UP001484239">
    <property type="component" value="Unassembled WGS sequence"/>
</dbReference>
<gene>
    <name evidence="2" type="ORF">WI372_03375</name>
</gene>
<evidence type="ECO:0000259" key="1">
    <source>
        <dbReference type="SMART" id="SM00479"/>
    </source>
</evidence>
<dbReference type="PANTHER" id="PTHR30231:SF41">
    <property type="entry name" value="DNA POLYMERASE III SUBUNIT EPSILON"/>
    <property type="match status" value="1"/>
</dbReference>
<name>A0ABU9E5L8_9BACT</name>
<dbReference type="PANTHER" id="PTHR30231">
    <property type="entry name" value="DNA POLYMERASE III SUBUNIT EPSILON"/>
    <property type="match status" value="1"/>
</dbReference>
<dbReference type="GO" id="GO:0004527">
    <property type="term" value="F:exonuclease activity"/>
    <property type="evidence" value="ECO:0007669"/>
    <property type="project" value="UniProtKB-KW"/>
</dbReference>
<dbReference type="RefSeq" id="WP_405277763.1">
    <property type="nucleotide sequence ID" value="NZ_CP144380.1"/>
</dbReference>
<dbReference type="CDD" id="cd06127">
    <property type="entry name" value="DEDDh"/>
    <property type="match status" value="1"/>
</dbReference>
<feature type="domain" description="Exonuclease" evidence="1">
    <location>
        <begin position="10"/>
        <end position="176"/>
    </location>
</feature>
<accession>A0ABU9E5L8</accession>
<keyword evidence="2" id="KW-0269">Exonuclease</keyword>
<protein>
    <submittedName>
        <fullName evidence="2">3'-5' exonuclease</fullName>
    </submittedName>
</protein>
<dbReference type="InterPro" id="IPR036397">
    <property type="entry name" value="RNaseH_sf"/>
</dbReference>
<keyword evidence="2" id="KW-0378">Hydrolase</keyword>
<dbReference type="Gene3D" id="3.30.420.10">
    <property type="entry name" value="Ribonuclease H-like superfamily/Ribonuclease H"/>
    <property type="match status" value="1"/>
</dbReference>
<dbReference type="SMART" id="SM00479">
    <property type="entry name" value="EXOIII"/>
    <property type="match status" value="1"/>
</dbReference>
<dbReference type="InterPro" id="IPR012337">
    <property type="entry name" value="RNaseH-like_sf"/>
</dbReference>
<keyword evidence="2" id="KW-0540">Nuclease</keyword>
<dbReference type="SUPFAM" id="SSF53098">
    <property type="entry name" value="Ribonuclease H-like"/>
    <property type="match status" value="1"/>
</dbReference>
<evidence type="ECO:0000313" key="2">
    <source>
        <dbReference type="EMBL" id="MEK9500025.1"/>
    </source>
</evidence>
<keyword evidence="3" id="KW-1185">Reference proteome</keyword>
<sequence length="258" mass="29242">MELPFDLERPLAFFDIESTGLSIQNDRIVELALIQVHPSGDVIEKVRRFNPGIPIPPEATEVHGITDADVADEEPFSRRARALAGLLEGADLAGFNIRRYDVPMLLAEFRRAGVPFDVRGRRLIDMQTIFHREERRDLSAAARFYLGREHEEAHTALGDIRTSAAVLSAQLSRYEHLPRDLDGLQSYCDEFAPFLSGLDRWFEDTGEGLIFRRGKHRGTPLETVAREASDYLEWMLGADDMDPEVIEVVRRALQSPQD</sequence>
<organism evidence="2 3">
    <name type="scientific">Gaopeijia maritima</name>
    <dbReference type="NCBI Taxonomy" id="3119007"/>
    <lineage>
        <taxon>Bacteria</taxon>
        <taxon>Pseudomonadati</taxon>
        <taxon>Gemmatimonadota</taxon>
        <taxon>Longimicrobiia</taxon>
        <taxon>Gaopeijiales</taxon>
        <taxon>Gaopeijiaceae</taxon>
        <taxon>Gaopeijia</taxon>
    </lineage>
</organism>
<reference evidence="2 3" key="1">
    <citation type="submission" date="2024-02" db="EMBL/GenBank/DDBJ databases">
        <title>A novel Gemmatimonadota bacterium.</title>
        <authorList>
            <person name="Du Z.-J."/>
            <person name="Ye Y.-Q."/>
        </authorList>
    </citation>
    <scope>NUCLEOTIDE SEQUENCE [LARGE SCALE GENOMIC DNA]</scope>
    <source>
        <strain evidence="2 3">DH-20</strain>
    </source>
</reference>
<proteinExistence type="predicted"/>
<evidence type="ECO:0000313" key="3">
    <source>
        <dbReference type="Proteomes" id="UP001484239"/>
    </source>
</evidence>
<comment type="caution">
    <text evidence="2">The sequence shown here is derived from an EMBL/GenBank/DDBJ whole genome shotgun (WGS) entry which is preliminary data.</text>
</comment>
<dbReference type="EMBL" id="JBBHLI010000001">
    <property type="protein sequence ID" value="MEK9500025.1"/>
    <property type="molecule type" value="Genomic_DNA"/>
</dbReference>